<protein>
    <recommendedName>
        <fullName evidence="8">Two-component transcriptional response regulator, LuxR family</fullName>
    </recommendedName>
</protein>
<dbReference type="CDD" id="cd17535">
    <property type="entry name" value="REC_NarL-like"/>
    <property type="match status" value="1"/>
</dbReference>
<dbReference type="GO" id="GO:0000160">
    <property type="term" value="P:phosphorelay signal transduction system"/>
    <property type="evidence" value="ECO:0007669"/>
    <property type="project" value="InterPro"/>
</dbReference>
<reference evidence="7" key="1">
    <citation type="submission" date="2020-02" db="EMBL/GenBank/DDBJ databases">
        <authorList>
            <person name="Meier V. D."/>
        </authorList>
    </citation>
    <scope>NUCLEOTIDE SEQUENCE</scope>
    <source>
        <strain evidence="7">AVDCRST_MAG37</strain>
    </source>
</reference>
<evidence type="ECO:0000313" key="7">
    <source>
        <dbReference type="EMBL" id="CAA9443220.1"/>
    </source>
</evidence>
<dbReference type="SUPFAM" id="SSF52172">
    <property type="entry name" value="CheY-like"/>
    <property type="match status" value="1"/>
</dbReference>
<proteinExistence type="predicted"/>
<feature type="modified residue" description="4-aspartylphosphate" evidence="3">
    <location>
        <position position="56"/>
    </location>
</feature>
<organism evidence="7">
    <name type="scientific">uncultured Rubrobacteraceae bacterium</name>
    <dbReference type="NCBI Taxonomy" id="349277"/>
    <lineage>
        <taxon>Bacteria</taxon>
        <taxon>Bacillati</taxon>
        <taxon>Actinomycetota</taxon>
        <taxon>Rubrobacteria</taxon>
        <taxon>Rubrobacterales</taxon>
        <taxon>Rubrobacteraceae</taxon>
        <taxon>environmental samples</taxon>
    </lineage>
</organism>
<dbReference type="SUPFAM" id="SSF46894">
    <property type="entry name" value="C-terminal effector domain of the bipartite response regulators"/>
    <property type="match status" value="1"/>
</dbReference>
<dbReference type="Pfam" id="PF00196">
    <property type="entry name" value="GerE"/>
    <property type="match status" value="1"/>
</dbReference>
<dbReference type="InterPro" id="IPR016032">
    <property type="entry name" value="Sig_transdc_resp-reg_C-effctor"/>
</dbReference>
<dbReference type="InterPro" id="IPR058245">
    <property type="entry name" value="NreC/VraR/RcsB-like_REC"/>
</dbReference>
<evidence type="ECO:0000256" key="3">
    <source>
        <dbReference type="PROSITE-ProRule" id="PRU00169"/>
    </source>
</evidence>
<dbReference type="InterPro" id="IPR001789">
    <property type="entry name" value="Sig_transdc_resp-reg_receiver"/>
</dbReference>
<dbReference type="PROSITE" id="PS50043">
    <property type="entry name" value="HTH_LUXR_2"/>
    <property type="match status" value="1"/>
</dbReference>
<gene>
    <name evidence="7" type="ORF">AVDCRST_MAG37-1567</name>
</gene>
<dbReference type="InterPro" id="IPR000792">
    <property type="entry name" value="Tscrpt_reg_LuxR_C"/>
</dbReference>
<dbReference type="EMBL" id="CADCVD010000068">
    <property type="protein sequence ID" value="CAA9443220.1"/>
    <property type="molecule type" value="Genomic_DNA"/>
</dbReference>
<dbReference type="SMART" id="SM00448">
    <property type="entry name" value="REC"/>
    <property type="match status" value="1"/>
</dbReference>
<evidence type="ECO:0000259" key="6">
    <source>
        <dbReference type="PROSITE" id="PS50110"/>
    </source>
</evidence>
<keyword evidence="2" id="KW-0238">DNA-binding</keyword>
<dbReference type="GO" id="GO:0003677">
    <property type="term" value="F:DNA binding"/>
    <property type="evidence" value="ECO:0007669"/>
    <property type="project" value="UniProtKB-KW"/>
</dbReference>
<dbReference type="PANTHER" id="PTHR43214:SF43">
    <property type="entry name" value="TWO-COMPONENT RESPONSE REGULATOR"/>
    <property type="match status" value="1"/>
</dbReference>
<evidence type="ECO:0000259" key="5">
    <source>
        <dbReference type="PROSITE" id="PS50043"/>
    </source>
</evidence>
<dbReference type="PROSITE" id="PS50110">
    <property type="entry name" value="RESPONSE_REGULATORY"/>
    <property type="match status" value="1"/>
</dbReference>
<dbReference type="SMART" id="SM00421">
    <property type="entry name" value="HTH_LUXR"/>
    <property type="match status" value="1"/>
</dbReference>
<dbReference type="CDD" id="cd06170">
    <property type="entry name" value="LuxR_C_like"/>
    <property type="match status" value="1"/>
</dbReference>
<evidence type="ECO:0000256" key="2">
    <source>
        <dbReference type="ARBA" id="ARBA00023125"/>
    </source>
</evidence>
<accession>A0A6J4QPB5</accession>
<dbReference type="Gene3D" id="3.40.50.2300">
    <property type="match status" value="1"/>
</dbReference>
<dbReference type="InterPro" id="IPR039420">
    <property type="entry name" value="WalR-like"/>
</dbReference>
<dbReference type="PRINTS" id="PR00038">
    <property type="entry name" value="HTHLUXR"/>
</dbReference>
<feature type="domain" description="HTH luxR-type" evidence="5">
    <location>
        <begin position="170"/>
        <end position="235"/>
    </location>
</feature>
<evidence type="ECO:0008006" key="8">
    <source>
        <dbReference type="Google" id="ProtNLM"/>
    </source>
</evidence>
<keyword evidence="1 3" id="KW-0597">Phosphoprotein</keyword>
<feature type="domain" description="Response regulatory" evidence="6">
    <location>
        <begin position="5"/>
        <end position="121"/>
    </location>
</feature>
<dbReference type="InterPro" id="IPR011006">
    <property type="entry name" value="CheY-like_superfamily"/>
</dbReference>
<evidence type="ECO:0000256" key="4">
    <source>
        <dbReference type="SAM" id="MobiDB-lite"/>
    </source>
</evidence>
<evidence type="ECO:0000256" key="1">
    <source>
        <dbReference type="ARBA" id="ARBA00022553"/>
    </source>
</evidence>
<dbReference type="AlphaFoldDB" id="A0A6J4QPB5"/>
<dbReference type="Pfam" id="PF00072">
    <property type="entry name" value="Response_reg"/>
    <property type="match status" value="1"/>
</dbReference>
<dbReference type="PANTHER" id="PTHR43214">
    <property type="entry name" value="TWO-COMPONENT RESPONSE REGULATOR"/>
    <property type="match status" value="1"/>
</dbReference>
<sequence>MKRIRVLVADDHPVFRYGIRALLSSDPDIELVGEATNGEEAVTRALELRPDVILMDFNMPEMDGIEATRKILEASPHTNILMMTMSEDDESVVAAVRAGARGYVLKDAERDETLRAVQAAAGGEAIFGPTIARRLAAYFATPVTGPGTPPEQAPAEEPETPESVTSAASASQYPAGLTAREVEVLRLVARGITNAQIAQELYLSPRTVNAHLNSIYGKLGVSSRSAATRFAVEHGLV</sequence>
<dbReference type="PROSITE" id="PS00622">
    <property type="entry name" value="HTH_LUXR_1"/>
    <property type="match status" value="1"/>
</dbReference>
<dbReference type="GO" id="GO:0006355">
    <property type="term" value="P:regulation of DNA-templated transcription"/>
    <property type="evidence" value="ECO:0007669"/>
    <property type="project" value="InterPro"/>
</dbReference>
<feature type="region of interest" description="Disordered" evidence="4">
    <location>
        <begin position="142"/>
        <end position="171"/>
    </location>
</feature>
<name>A0A6J4QPB5_9ACTN</name>